<evidence type="ECO:0000313" key="3">
    <source>
        <dbReference type="Proteomes" id="UP001153678"/>
    </source>
</evidence>
<reference evidence="2" key="1">
    <citation type="submission" date="2022-08" db="EMBL/GenBank/DDBJ databases">
        <authorList>
            <person name="Kallberg Y."/>
            <person name="Tangrot J."/>
            <person name="Rosling A."/>
        </authorList>
    </citation>
    <scope>NUCLEOTIDE SEQUENCE</scope>
    <source>
        <strain evidence="2">Wild A</strain>
    </source>
</reference>
<proteinExistence type="predicted"/>
<feature type="compositionally biased region" description="Polar residues" evidence="1">
    <location>
        <begin position="30"/>
        <end position="41"/>
    </location>
</feature>
<feature type="compositionally biased region" description="Basic and acidic residues" evidence="1">
    <location>
        <begin position="42"/>
        <end position="60"/>
    </location>
</feature>
<gene>
    <name evidence="2" type="ORF">FWILDA_LOCUS12644</name>
</gene>
<name>A0A9W4SZ25_9GLOM</name>
<accession>A0A9W4SZ25</accession>
<sequence length="60" mass="7023">MLKYRSHNTAMAMNKYRKLRNDTSVRAVIDQTNQTSSQSDVETTREERYDKPGLSRSNEI</sequence>
<dbReference type="AlphaFoldDB" id="A0A9W4SZ25"/>
<dbReference type="Proteomes" id="UP001153678">
    <property type="component" value="Unassembled WGS sequence"/>
</dbReference>
<evidence type="ECO:0000256" key="1">
    <source>
        <dbReference type="SAM" id="MobiDB-lite"/>
    </source>
</evidence>
<organism evidence="2 3">
    <name type="scientific">Funneliformis geosporum</name>
    <dbReference type="NCBI Taxonomy" id="1117311"/>
    <lineage>
        <taxon>Eukaryota</taxon>
        <taxon>Fungi</taxon>
        <taxon>Fungi incertae sedis</taxon>
        <taxon>Mucoromycota</taxon>
        <taxon>Glomeromycotina</taxon>
        <taxon>Glomeromycetes</taxon>
        <taxon>Glomerales</taxon>
        <taxon>Glomeraceae</taxon>
        <taxon>Funneliformis</taxon>
    </lineage>
</organism>
<dbReference type="EMBL" id="CAMKVN010004205">
    <property type="protein sequence ID" value="CAI2186572.1"/>
    <property type="molecule type" value="Genomic_DNA"/>
</dbReference>
<comment type="caution">
    <text evidence="2">The sequence shown here is derived from an EMBL/GenBank/DDBJ whole genome shotgun (WGS) entry which is preliminary data.</text>
</comment>
<keyword evidence="3" id="KW-1185">Reference proteome</keyword>
<feature type="region of interest" description="Disordered" evidence="1">
    <location>
        <begin position="22"/>
        <end position="60"/>
    </location>
</feature>
<evidence type="ECO:0000313" key="2">
    <source>
        <dbReference type="EMBL" id="CAI2186572.1"/>
    </source>
</evidence>
<protein>
    <submittedName>
        <fullName evidence="2">12380_t:CDS:1</fullName>
    </submittedName>
</protein>